<comment type="caution">
    <text evidence="1">The sequence shown here is derived from an EMBL/GenBank/DDBJ whole genome shotgun (WGS) entry which is preliminary data.</text>
</comment>
<dbReference type="Proteomes" id="UP001437256">
    <property type="component" value="Unassembled WGS sequence"/>
</dbReference>
<keyword evidence="2" id="KW-1185">Reference proteome</keyword>
<protein>
    <submittedName>
        <fullName evidence="1">Uncharacterized protein</fullName>
    </submittedName>
</protein>
<evidence type="ECO:0000313" key="2">
    <source>
        <dbReference type="Proteomes" id="UP001437256"/>
    </source>
</evidence>
<gene>
    <name evidence="1" type="ORF">AAF712_011769</name>
</gene>
<sequence>MQSNFFSNARGFHISGGSFSHVQGDQYNHTALPIPSSSSFDPLFALTDETTTSRIMAVYNVNGNQTNQFIQHERKEPTEFDNYRIVKRGDICIYRDVCIHNTYQWGQQQAFTKTVYIAKVNGAQDKFTVMSYSGPGGREAFEKDFRKFSNMVTSRVPQMYAVDIGSVPSILYWN</sequence>
<name>A0ABR2ZI56_9AGAR</name>
<evidence type="ECO:0000313" key="1">
    <source>
        <dbReference type="EMBL" id="KAL0061371.1"/>
    </source>
</evidence>
<dbReference type="EMBL" id="JBBXMP010000137">
    <property type="protein sequence ID" value="KAL0061371.1"/>
    <property type="molecule type" value="Genomic_DNA"/>
</dbReference>
<feature type="non-terminal residue" evidence="1">
    <location>
        <position position="174"/>
    </location>
</feature>
<proteinExistence type="predicted"/>
<accession>A0ABR2ZI56</accession>
<organism evidence="1 2">
    <name type="scientific">Marasmius tenuissimus</name>
    <dbReference type="NCBI Taxonomy" id="585030"/>
    <lineage>
        <taxon>Eukaryota</taxon>
        <taxon>Fungi</taxon>
        <taxon>Dikarya</taxon>
        <taxon>Basidiomycota</taxon>
        <taxon>Agaricomycotina</taxon>
        <taxon>Agaricomycetes</taxon>
        <taxon>Agaricomycetidae</taxon>
        <taxon>Agaricales</taxon>
        <taxon>Marasmiineae</taxon>
        <taxon>Marasmiaceae</taxon>
        <taxon>Marasmius</taxon>
    </lineage>
</organism>
<reference evidence="1 2" key="1">
    <citation type="submission" date="2024-05" db="EMBL/GenBank/DDBJ databases">
        <title>A draft genome resource for the thread blight pathogen Marasmius tenuissimus strain MS-2.</title>
        <authorList>
            <person name="Yulfo-Soto G.E."/>
            <person name="Baruah I.K."/>
            <person name="Amoako-Attah I."/>
            <person name="Bukari Y."/>
            <person name="Meinhardt L.W."/>
            <person name="Bailey B.A."/>
            <person name="Cohen S.P."/>
        </authorList>
    </citation>
    <scope>NUCLEOTIDE SEQUENCE [LARGE SCALE GENOMIC DNA]</scope>
    <source>
        <strain evidence="1 2">MS-2</strain>
    </source>
</reference>